<dbReference type="Proteomes" id="UP000762676">
    <property type="component" value="Unassembled WGS sequence"/>
</dbReference>
<protein>
    <submittedName>
        <fullName evidence="2">Uncharacterized protein</fullName>
    </submittedName>
</protein>
<name>A0AAV4GW14_9GAST</name>
<evidence type="ECO:0000256" key="1">
    <source>
        <dbReference type="SAM" id="MobiDB-lite"/>
    </source>
</evidence>
<dbReference type="AlphaFoldDB" id="A0AAV4GW14"/>
<proteinExistence type="predicted"/>
<dbReference type="EMBL" id="BMAT01005259">
    <property type="protein sequence ID" value="GFR90072.1"/>
    <property type="molecule type" value="Genomic_DNA"/>
</dbReference>
<reference evidence="2 3" key="1">
    <citation type="journal article" date="2021" name="Elife">
        <title>Chloroplast acquisition without the gene transfer in kleptoplastic sea slugs, Plakobranchus ocellatus.</title>
        <authorList>
            <person name="Maeda T."/>
            <person name="Takahashi S."/>
            <person name="Yoshida T."/>
            <person name="Shimamura S."/>
            <person name="Takaki Y."/>
            <person name="Nagai Y."/>
            <person name="Toyoda A."/>
            <person name="Suzuki Y."/>
            <person name="Arimoto A."/>
            <person name="Ishii H."/>
            <person name="Satoh N."/>
            <person name="Nishiyama T."/>
            <person name="Hasebe M."/>
            <person name="Maruyama T."/>
            <person name="Minagawa J."/>
            <person name="Obokata J."/>
            <person name="Shigenobu S."/>
        </authorList>
    </citation>
    <scope>NUCLEOTIDE SEQUENCE [LARGE SCALE GENOMIC DNA]</scope>
</reference>
<organism evidence="2 3">
    <name type="scientific">Elysia marginata</name>
    <dbReference type="NCBI Taxonomy" id="1093978"/>
    <lineage>
        <taxon>Eukaryota</taxon>
        <taxon>Metazoa</taxon>
        <taxon>Spiralia</taxon>
        <taxon>Lophotrochozoa</taxon>
        <taxon>Mollusca</taxon>
        <taxon>Gastropoda</taxon>
        <taxon>Heterobranchia</taxon>
        <taxon>Euthyneura</taxon>
        <taxon>Panpulmonata</taxon>
        <taxon>Sacoglossa</taxon>
        <taxon>Placobranchoidea</taxon>
        <taxon>Plakobranchidae</taxon>
        <taxon>Elysia</taxon>
    </lineage>
</organism>
<evidence type="ECO:0000313" key="3">
    <source>
        <dbReference type="Proteomes" id="UP000762676"/>
    </source>
</evidence>
<evidence type="ECO:0000313" key="2">
    <source>
        <dbReference type="EMBL" id="GFR90072.1"/>
    </source>
</evidence>
<feature type="region of interest" description="Disordered" evidence="1">
    <location>
        <begin position="13"/>
        <end position="33"/>
    </location>
</feature>
<gene>
    <name evidence="2" type="ORF">ElyMa_002558600</name>
</gene>
<sequence length="280" mass="30076">MADISQFITELENTAPPGEFPTNQQHSQAGKTYYGDAEPEGETILLGGAEVVVGGWAAYEAARRAARWKADPHTAQPLYHYKGRTYITGQDAVESLVVARIGGKSGNQLHDPLVRAAKRLSAALESFEAALAKEGSSSVWARLGLPPDAPVAISTLSAEDLRHTFLETDVYELHRSAEDAGVFASNYARVEELSALRAPTPPKTLPHLSTREEIPTQQPAAYLLEKKKTLEATNRNIISLEAAAVARACAIEVYRGNVAAVFDASAAILERAVQRADAAS</sequence>
<keyword evidence="3" id="KW-1185">Reference proteome</keyword>
<comment type="caution">
    <text evidence="2">The sequence shown here is derived from an EMBL/GenBank/DDBJ whole genome shotgun (WGS) entry which is preliminary data.</text>
</comment>
<accession>A0AAV4GW14</accession>
<feature type="compositionally biased region" description="Polar residues" evidence="1">
    <location>
        <begin position="21"/>
        <end position="30"/>
    </location>
</feature>